<dbReference type="InterPro" id="IPR012657">
    <property type="entry name" value="23S_rRNA-intervening_sequence"/>
</dbReference>
<dbReference type="InterPro" id="IPR036583">
    <property type="entry name" value="23S_rRNA_IVS_sf"/>
</dbReference>
<protein>
    <recommendedName>
        <fullName evidence="3">Four helix bundle protein</fullName>
    </recommendedName>
</protein>
<evidence type="ECO:0008006" key="3">
    <source>
        <dbReference type="Google" id="ProtNLM"/>
    </source>
</evidence>
<dbReference type="Proteomes" id="UP000178432">
    <property type="component" value="Unassembled WGS sequence"/>
</dbReference>
<dbReference type="SUPFAM" id="SSF158446">
    <property type="entry name" value="IVS-encoded protein-like"/>
    <property type="match status" value="1"/>
</dbReference>
<dbReference type="AlphaFoldDB" id="A0A1G1Y554"/>
<dbReference type="PANTHER" id="PTHR38471:SF2">
    <property type="entry name" value="FOUR HELIX BUNDLE PROTEIN"/>
    <property type="match status" value="1"/>
</dbReference>
<organism evidence="1 2">
    <name type="scientific">Candidatus Buchananbacteria bacterium RIFCSPHIGHO2_01_FULL_46_12</name>
    <dbReference type="NCBI Taxonomy" id="1797536"/>
    <lineage>
        <taxon>Bacteria</taxon>
        <taxon>Candidatus Buchananiibacteriota</taxon>
    </lineage>
</organism>
<comment type="caution">
    <text evidence="1">The sequence shown here is derived from an EMBL/GenBank/DDBJ whole genome shotgun (WGS) entry which is preliminary data.</text>
</comment>
<proteinExistence type="predicted"/>
<sequence>MNEYQKKLKKKMDEYAHLIYRIAKDFPRHELYGIVSQIRRAALSIILNYIEGWARKKPLVRLNFLEISYGSLKESKYLLSFSLVEEYLNKNDYDHGIKLADEIGAMLWKDIEGLKKFIDSNKN</sequence>
<evidence type="ECO:0000313" key="1">
    <source>
        <dbReference type="EMBL" id="OGY46697.1"/>
    </source>
</evidence>
<dbReference type="PANTHER" id="PTHR38471">
    <property type="entry name" value="FOUR HELIX BUNDLE PROTEIN"/>
    <property type="match status" value="1"/>
</dbReference>
<dbReference type="CDD" id="cd16377">
    <property type="entry name" value="23S_rRNA_IVP_like"/>
    <property type="match status" value="1"/>
</dbReference>
<evidence type="ECO:0000313" key="2">
    <source>
        <dbReference type="Proteomes" id="UP000178432"/>
    </source>
</evidence>
<dbReference type="EMBL" id="MHIF01000053">
    <property type="protein sequence ID" value="OGY46697.1"/>
    <property type="molecule type" value="Genomic_DNA"/>
</dbReference>
<dbReference type="Gene3D" id="1.20.1440.60">
    <property type="entry name" value="23S rRNA-intervening sequence"/>
    <property type="match status" value="1"/>
</dbReference>
<accession>A0A1G1Y554</accession>
<name>A0A1G1Y554_9BACT</name>
<reference evidence="1 2" key="1">
    <citation type="journal article" date="2016" name="Nat. Commun.">
        <title>Thousands of microbial genomes shed light on interconnected biogeochemical processes in an aquifer system.</title>
        <authorList>
            <person name="Anantharaman K."/>
            <person name="Brown C.T."/>
            <person name="Hug L.A."/>
            <person name="Sharon I."/>
            <person name="Castelle C.J."/>
            <person name="Probst A.J."/>
            <person name="Thomas B.C."/>
            <person name="Singh A."/>
            <person name="Wilkins M.J."/>
            <person name="Karaoz U."/>
            <person name="Brodie E.L."/>
            <person name="Williams K.H."/>
            <person name="Hubbard S.S."/>
            <person name="Banfield J.F."/>
        </authorList>
    </citation>
    <scope>NUCLEOTIDE SEQUENCE [LARGE SCALE GENOMIC DNA]</scope>
</reference>
<dbReference type="NCBIfam" id="TIGR02436">
    <property type="entry name" value="four helix bundle protein"/>
    <property type="match status" value="1"/>
</dbReference>
<dbReference type="Pfam" id="PF05635">
    <property type="entry name" value="23S_rRNA_IVP"/>
    <property type="match status" value="1"/>
</dbReference>
<gene>
    <name evidence="1" type="ORF">A2663_04335</name>
</gene>